<evidence type="ECO:0000313" key="1">
    <source>
        <dbReference type="EMBL" id="CAH1055316.1"/>
    </source>
</evidence>
<gene>
    <name evidence="1" type="ORF">PAECIP111894_01468</name>
</gene>
<name>A0ABM9BAB7_9BACL</name>
<protein>
    <submittedName>
        <fullName evidence="1">Uncharacterized protein</fullName>
    </submittedName>
</protein>
<sequence length="62" mass="6614">MGTTGKLDIRHECPSVEQYLALREEAGLSAMSVEGAAIGLPRSISAASGNSFILYRTRLMSV</sequence>
<dbReference type="EMBL" id="CAKMAB010000006">
    <property type="protein sequence ID" value="CAH1055316.1"/>
    <property type="molecule type" value="Genomic_DNA"/>
</dbReference>
<comment type="caution">
    <text evidence="1">The sequence shown here is derived from an EMBL/GenBank/DDBJ whole genome shotgun (WGS) entry which is preliminary data.</text>
</comment>
<evidence type="ECO:0000313" key="2">
    <source>
        <dbReference type="Proteomes" id="UP000838749"/>
    </source>
</evidence>
<proteinExistence type="predicted"/>
<organism evidence="1 2">
    <name type="scientific">Paenibacillus pseudetheri</name>
    <dbReference type="NCBI Taxonomy" id="2897682"/>
    <lineage>
        <taxon>Bacteria</taxon>
        <taxon>Bacillati</taxon>
        <taxon>Bacillota</taxon>
        <taxon>Bacilli</taxon>
        <taxon>Bacillales</taxon>
        <taxon>Paenibacillaceae</taxon>
        <taxon>Paenibacillus</taxon>
    </lineage>
</organism>
<keyword evidence="2" id="KW-1185">Reference proteome</keyword>
<dbReference type="Proteomes" id="UP000838749">
    <property type="component" value="Unassembled WGS sequence"/>
</dbReference>
<accession>A0ABM9BAB7</accession>
<dbReference type="RefSeq" id="WP_234532646.1">
    <property type="nucleotide sequence ID" value="NZ_CAKMAB010000006.1"/>
</dbReference>
<reference evidence="1" key="1">
    <citation type="submission" date="2021-12" db="EMBL/GenBank/DDBJ databases">
        <authorList>
            <person name="Criscuolo A."/>
        </authorList>
    </citation>
    <scope>NUCLEOTIDE SEQUENCE</scope>
    <source>
        <strain evidence="1">CIP111894</strain>
    </source>
</reference>